<organism evidence="2 3">
    <name type="scientific">Pleurodeles waltl</name>
    <name type="common">Iberian ribbed newt</name>
    <dbReference type="NCBI Taxonomy" id="8319"/>
    <lineage>
        <taxon>Eukaryota</taxon>
        <taxon>Metazoa</taxon>
        <taxon>Chordata</taxon>
        <taxon>Craniata</taxon>
        <taxon>Vertebrata</taxon>
        <taxon>Euteleostomi</taxon>
        <taxon>Amphibia</taxon>
        <taxon>Batrachia</taxon>
        <taxon>Caudata</taxon>
        <taxon>Salamandroidea</taxon>
        <taxon>Salamandridae</taxon>
        <taxon>Pleurodelinae</taxon>
        <taxon>Pleurodeles</taxon>
    </lineage>
</organism>
<sequence>MSPPGARWRVPHPEVLWLPSHSRQYSECQRGAEKAGESGKRRCVGLDGGGEEREERDSEYEEPGQKKGHKRNQREEPEERKQREERRGGSLKWTTGTHRQERRGARLKGNHMRPQPTTFLEERGSTRYGSSWGMERGIDRK</sequence>
<name>A0AAV7UFN7_PLEWA</name>
<proteinExistence type="predicted"/>
<evidence type="ECO:0000313" key="3">
    <source>
        <dbReference type="Proteomes" id="UP001066276"/>
    </source>
</evidence>
<feature type="compositionally biased region" description="Basic and acidic residues" evidence="1">
    <location>
        <begin position="73"/>
        <end position="88"/>
    </location>
</feature>
<dbReference type="EMBL" id="JANPWB010000005">
    <property type="protein sequence ID" value="KAJ1186503.1"/>
    <property type="molecule type" value="Genomic_DNA"/>
</dbReference>
<evidence type="ECO:0000256" key="1">
    <source>
        <dbReference type="SAM" id="MobiDB-lite"/>
    </source>
</evidence>
<accession>A0AAV7UFN7</accession>
<feature type="compositionally biased region" description="Basic and acidic residues" evidence="1">
    <location>
        <begin position="30"/>
        <end position="40"/>
    </location>
</feature>
<evidence type="ECO:0000313" key="2">
    <source>
        <dbReference type="EMBL" id="KAJ1186503.1"/>
    </source>
</evidence>
<feature type="region of interest" description="Disordered" evidence="1">
    <location>
        <begin position="1"/>
        <end position="141"/>
    </location>
</feature>
<keyword evidence="3" id="KW-1185">Reference proteome</keyword>
<reference evidence="2" key="1">
    <citation type="journal article" date="2022" name="bioRxiv">
        <title>Sequencing and chromosome-scale assembly of the giantPleurodeles waltlgenome.</title>
        <authorList>
            <person name="Brown T."/>
            <person name="Elewa A."/>
            <person name="Iarovenko S."/>
            <person name="Subramanian E."/>
            <person name="Araus A.J."/>
            <person name="Petzold A."/>
            <person name="Susuki M."/>
            <person name="Suzuki K.-i.T."/>
            <person name="Hayashi T."/>
            <person name="Toyoda A."/>
            <person name="Oliveira C."/>
            <person name="Osipova E."/>
            <person name="Leigh N.D."/>
            <person name="Simon A."/>
            <person name="Yun M.H."/>
        </authorList>
    </citation>
    <scope>NUCLEOTIDE SEQUENCE</scope>
    <source>
        <strain evidence="2">20211129_DDA</strain>
        <tissue evidence="2">Liver</tissue>
    </source>
</reference>
<dbReference type="AlphaFoldDB" id="A0AAV7UFN7"/>
<comment type="caution">
    <text evidence="2">The sequence shown here is derived from an EMBL/GenBank/DDBJ whole genome shotgun (WGS) entry which is preliminary data.</text>
</comment>
<protein>
    <submittedName>
        <fullName evidence="2">Uncharacterized protein</fullName>
    </submittedName>
</protein>
<gene>
    <name evidence="2" type="ORF">NDU88_003284</name>
</gene>
<dbReference type="Proteomes" id="UP001066276">
    <property type="component" value="Chromosome 3_1"/>
</dbReference>